<feature type="compositionally biased region" description="Acidic residues" evidence="1">
    <location>
        <begin position="529"/>
        <end position="544"/>
    </location>
</feature>
<dbReference type="PANTHER" id="PTHR45763">
    <property type="entry name" value="HYDROLASE, ALPHA/BETA FOLD FAMILY PROTEIN, EXPRESSED-RELATED"/>
    <property type="match status" value="1"/>
</dbReference>
<feature type="compositionally biased region" description="Polar residues" evidence="1">
    <location>
        <begin position="546"/>
        <end position="560"/>
    </location>
</feature>
<accession>A0AA38WBM5</accession>
<feature type="domain" description="AB hydrolase-1" evidence="2">
    <location>
        <begin position="217"/>
        <end position="483"/>
    </location>
</feature>
<keyword evidence="4" id="KW-1185">Reference proteome</keyword>
<feature type="region of interest" description="Disordered" evidence="1">
    <location>
        <begin position="509"/>
        <end position="560"/>
    </location>
</feature>
<proteinExistence type="predicted"/>
<evidence type="ECO:0000259" key="2">
    <source>
        <dbReference type="Pfam" id="PF00561"/>
    </source>
</evidence>
<dbReference type="Gene3D" id="3.40.50.1820">
    <property type="entry name" value="alpha/beta hydrolase"/>
    <property type="match status" value="1"/>
</dbReference>
<dbReference type="EMBL" id="JARYMX010000006">
    <property type="protein sequence ID" value="KAJ9546110.1"/>
    <property type="molecule type" value="Genomic_DNA"/>
</dbReference>
<reference evidence="3" key="1">
    <citation type="submission" date="2023-03" db="EMBL/GenBank/DDBJ databases">
        <title>Chromosome-scale reference genome and RAD-based genetic map of yellow starthistle (Centaurea solstitialis) reveal putative structural variation and QTLs associated with invader traits.</title>
        <authorList>
            <person name="Reatini B."/>
            <person name="Cang F.A."/>
            <person name="Jiang Q."/>
            <person name="Mckibben M.T.W."/>
            <person name="Barker M.S."/>
            <person name="Rieseberg L.H."/>
            <person name="Dlugosch K.M."/>
        </authorList>
    </citation>
    <scope>NUCLEOTIDE SEQUENCE</scope>
    <source>
        <strain evidence="3">CAN-66</strain>
        <tissue evidence="3">Leaf</tissue>
    </source>
</reference>
<dbReference type="Pfam" id="PF00561">
    <property type="entry name" value="Abhydrolase_1"/>
    <property type="match status" value="1"/>
</dbReference>
<evidence type="ECO:0000313" key="3">
    <source>
        <dbReference type="EMBL" id="KAJ9546110.1"/>
    </source>
</evidence>
<sequence length="560" mass="63289">MQPPHLHTSITYEAKPLKLRRLGIGSMDEVNGGIPPYSAAGFSGAGAGFGGYAPRLSKKNNGDWRFHATEFAKGVAELSVEFGKGCRDVVKQSVLRDDSFVVRSFGGPCRSACAKLKFLNEYLPEDRDLTHSWTVISVVFAVVVAVLFVTSESDTTAPLIQKLHINPPSATRILLPDGRHLAYQEQGVPSERARITLVASHSFLSSRLAGIPGIKASLLQEFGVRLVTYDLPGFGESDPHPGRNLESSAMDMLYLSYAVHITEKFWVVGYSTGSIHTWAALKYIPDRVAGAFIVAPWINPYEPGLNKAEKYRIWAKWTSKRKLMYFLTRKFPSFLPYFYRRSFLSGNLDQIDTWLSMSLGKRDKLMIEEVKYQDFWKRDLGESVRQGNVKPFVEEAILQVSNWGFTIGDLNVLKKRQGKGVILWLKSIYKRPREELTGFLGPIHIWQGMEDRVVPPSMSDYVQRVLPGAMVHKLLYEGHFTYFYFCDECHRQMLTTVFGNPQGPLPIKLDPAPIKLDSAPIENNNNNNNEEEETEETKEQEQQEEVQVSYSDNNSDITFL</sequence>
<dbReference type="GO" id="GO:0016787">
    <property type="term" value="F:hydrolase activity"/>
    <property type="evidence" value="ECO:0007669"/>
    <property type="project" value="UniProtKB-ARBA"/>
</dbReference>
<organism evidence="3 4">
    <name type="scientific">Centaurea solstitialis</name>
    <name type="common">yellow star-thistle</name>
    <dbReference type="NCBI Taxonomy" id="347529"/>
    <lineage>
        <taxon>Eukaryota</taxon>
        <taxon>Viridiplantae</taxon>
        <taxon>Streptophyta</taxon>
        <taxon>Embryophyta</taxon>
        <taxon>Tracheophyta</taxon>
        <taxon>Spermatophyta</taxon>
        <taxon>Magnoliopsida</taxon>
        <taxon>eudicotyledons</taxon>
        <taxon>Gunneridae</taxon>
        <taxon>Pentapetalae</taxon>
        <taxon>asterids</taxon>
        <taxon>campanulids</taxon>
        <taxon>Asterales</taxon>
        <taxon>Asteraceae</taxon>
        <taxon>Carduoideae</taxon>
        <taxon>Cardueae</taxon>
        <taxon>Centaureinae</taxon>
        <taxon>Centaurea</taxon>
    </lineage>
</organism>
<name>A0AA38WBM5_9ASTR</name>
<evidence type="ECO:0000313" key="4">
    <source>
        <dbReference type="Proteomes" id="UP001172457"/>
    </source>
</evidence>
<dbReference type="Proteomes" id="UP001172457">
    <property type="component" value="Chromosome 6"/>
</dbReference>
<gene>
    <name evidence="3" type="ORF">OSB04_025817</name>
</gene>
<dbReference type="InterPro" id="IPR029058">
    <property type="entry name" value="AB_hydrolase_fold"/>
</dbReference>
<protein>
    <recommendedName>
        <fullName evidence="2">AB hydrolase-1 domain-containing protein</fullName>
    </recommendedName>
</protein>
<dbReference type="InterPro" id="IPR000073">
    <property type="entry name" value="AB_hydrolase_1"/>
</dbReference>
<comment type="caution">
    <text evidence="3">The sequence shown here is derived from an EMBL/GenBank/DDBJ whole genome shotgun (WGS) entry which is preliminary data.</text>
</comment>
<dbReference type="PANTHER" id="PTHR45763:SF36">
    <property type="entry name" value="AB HYDROLASE-1 DOMAIN-CONTAINING PROTEIN"/>
    <property type="match status" value="1"/>
</dbReference>
<dbReference type="SUPFAM" id="SSF53474">
    <property type="entry name" value="alpha/beta-Hydrolases"/>
    <property type="match status" value="1"/>
</dbReference>
<evidence type="ECO:0000256" key="1">
    <source>
        <dbReference type="SAM" id="MobiDB-lite"/>
    </source>
</evidence>
<dbReference type="AlphaFoldDB" id="A0AA38WBM5"/>